<dbReference type="Proteomes" id="UP001148629">
    <property type="component" value="Unassembled WGS sequence"/>
</dbReference>
<reference evidence="1" key="1">
    <citation type="submission" date="2022-08" db="EMBL/GenBank/DDBJ databases">
        <title>Genome Sequence of Fusarium decemcellulare.</title>
        <authorList>
            <person name="Buettner E."/>
        </authorList>
    </citation>
    <scope>NUCLEOTIDE SEQUENCE</scope>
    <source>
        <strain evidence="1">Babe19</strain>
    </source>
</reference>
<accession>A0ACC1T088</accession>
<proteinExistence type="predicted"/>
<name>A0ACC1T088_9HYPO</name>
<keyword evidence="2" id="KW-1185">Reference proteome</keyword>
<sequence length="463" mass="52183">MPNGGPYNYHSVPNNTDYDLVQEWVVDKLHLADGSLSLASHLAGQPEEDYTRTSLENTLNRYLTTPITGSYKQQVPTYGFVLRSQLLVQFPDLAVSAACGEAKTQEDRDNAKLAAPILVQRRLAADTMLVLFGMTPPDLVELKLTLPAHQQAFIAAFYFMENSDEVEMHYKRVYASGPHQSLPVDQMKRREPLPVPVKCCKFPRSEIFDWEARTMKVQEYADRVQYNLEKYISDGQYLPTLPTPAVLALQLNEPIYTLSVPAELPKPITKSMHSQTLPMPTNREEANQWNLLHPEGSEIFQFRPPAFPSEKYKPRLPLQLPDKAALCQPTKLPLCPNTTQQRRDKGWADDADRINANELSPALRIPNPLPDVVVHPLNVKVFPLGKPLSDVPTNKHGDLIFAICTKPELKYCQLRVKHFDLKIPIAAYRDPPTTPQPDPNNNQTSHALWRSIAPEGTAPPHAL</sequence>
<dbReference type="EMBL" id="JANRMS010000008">
    <property type="protein sequence ID" value="KAJ3550073.1"/>
    <property type="molecule type" value="Genomic_DNA"/>
</dbReference>
<evidence type="ECO:0000313" key="2">
    <source>
        <dbReference type="Proteomes" id="UP001148629"/>
    </source>
</evidence>
<organism evidence="1 2">
    <name type="scientific">Fusarium decemcellulare</name>
    <dbReference type="NCBI Taxonomy" id="57161"/>
    <lineage>
        <taxon>Eukaryota</taxon>
        <taxon>Fungi</taxon>
        <taxon>Dikarya</taxon>
        <taxon>Ascomycota</taxon>
        <taxon>Pezizomycotina</taxon>
        <taxon>Sordariomycetes</taxon>
        <taxon>Hypocreomycetidae</taxon>
        <taxon>Hypocreales</taxon>
        <taxon>Nectriaceae</taxon>
        <taxon>Fusarium</taxon>
        <taxon>Fusarium decemcellulare species complex</taxon>
    </lineage>
</organism>
<comment type="caution">
    <text evidence="1">The sequence shown here is derived from an EMBL/GenBank/DDBJ whole genome shotgun (WGS) entry which is preliminary data.</text>
</comment>
<gene>
    <name evidence="1" type="ORF">NM208_g168</name>
</gene>
<protein>
    <submittedName>
        <fullName evidence="1">Uncharacterized protein</fullName>
    </submittedName>
</protein>
<evidence type="ECO:0000313" key="1">
    <source>
        <dbReference type="EMBL" id="KAJ3550073.1"/>
    </source>
</evidence>